<feature type="compositionally biased region" description="Polar residues" evidence="1">
    <location>
        <begin position="54"/>
        <end position="64"/>
    </location>
</feature>
<feature type="compositionally biased region" description="Low complexity" evidence="1">
    <location>
        <begin position="328"/>
        <end position="339"/>
    </location>
</feature>
<dbReference type="GeneID" id="37207793"/>
<feature type="compositionally biased region" description="Low complexity" evidence="1">
    <location>
        <begin position="260"/>
        <end position="274"/>
    </location>
</feature>
<feature type="region of interest" description="Disordered" evidence="1">
    <location>
        <begin position="185"/>
        <end position="342"/>
    </location>
</feature>
<evidence type="ECO:0000256" key="1">
    <source>
        <dbReference type="SAM" id="MobiDB-lite"/>
    </source>
</evidence>
<feature type="compositionally biased region" description="Polar residues" evidence="1">
    <location>
        <begin position="79"/>
        <end position="93"/>
    </location>
</feature>
<evidence type="ECO:0000313" key="3">
    <source>
        <dbReference type="Proteomes" id="UP000248405"/>
    </source>
</evidence>
<feature type="compositionally biased region" description="Polar residues" evidence="1">
    <location>
        <begin position="244"/>
        <end position="256"/>
    </location>
</feature>
<dbReference type="AlphaFoldDB" id="A0A319B6Y9"/>
<feature type="compositionally biased region" description="Polar residues" evidence="1">
    <location>
        <begin position="302"/>
        <end position="316"/>
    </location>
</feature>
<evidence type="ECO:0008006" key="4">
    <source>
        <dbReference type="Google" id="ProtNLM"/>
    </source>
</evidence>
<evidence type="ECO:0000313" key="2">
    <source>
        <dbReference type="EMBL" id="PYH67564.1"/>
    </source>
</evidence>
<gene>
    <name evidence="2" type="ORF">BO88DRAFT_343680</name>
</gene>
<name>A0A319B6Y9_ASPVC</name>
<feature type="compositionally biased region" description="Polar residues" evidence="1">
    <location>
        <begin position="284"/>
        <end position="294"/>
    </location>
</feature>
<reference evidence="2" key="1">
    <citation type="submission" date="2016-12" db="EMBL/GenBank/DDBJ databases">
        <title>The genomes of Aspergillus section Nigri reveals drivers in fungal speciation.</title>
        <authorList>
            <consortium name="DOE Joint Genome Institute"/>
            <person name="Vesth T.C."/>
            <person name="Nybo J."/>
            <person name="Theobald S."/>
            <person name="Brandl J."/>
            <person name="Frisvad J.C."/>
            <person name="Nielsen K.F."/>
            <person name="Lyhne E.K."/>
            <person name="Kogle M.E."/>
            <person name="Kuo A."/>
            <person name="Riley R."/>
            <person name="Clum A."/>
            <person name="Nolan M."/>
            <person name="Lipzen A."/>
            <person name="Salamov A."/>
            <person name="Henrissat B."/>
            <person name="Wiebenga A."/>
            <person name="De Vries R.P."/>
            <person name="Grigoriev I.V."/>
            <person name="Mortensen U.H."/>
            <person name="Andersen M.R."/>
            <person name="Baker S.E."/>
        </authorList>
    </citation>
    <scope>NUCLEOTIDE SEQUENCE [LARGE SCALE GENOMIC DNA]</scope>
    <source>
        <strain evidence="2">CBS 113365</strain>
    </source>
</reference>
<protein>
    <recommendedName>
        <fullName evidence="4">C2H2-type domain-containing protein</fullName>
    </recommendedName>
</protein>
<proteinExistence type="predicted"/>
<feature type="region of interest" description="Disordered" evidence="1">
    <location>
        <begin position="49"/>
        <end position="137"/>
    </location>
</feature>
<dbReference type="OrthoDB" id="5366256at2759"/>
<dbReference type="Gene3D" id="3.30.160.60">
    <property type="entry name" value="Classic Zinc Finger"/>
    <property type="match status" value="1"/>
</dbReference>
<dbReference type="Proteomes" id="UP000248405">
    <property type="component" value="Unassembled WGS sequence"/>
</dbReference>
<accession>A0A319B6Y9</accession>
<organism evidence="2 3">
    <name type="scientific">Aspergillus vadensis (strain CBS 113365 / IMI 142717 / IBT 24658)</name>
    <dbReference type="NCBI Taxonomy" id="1448311"/>
    <lineage>
        <taxon>Eukaryota</taxon>
        <taxon>Fungi</taxon>
        <taxon>Dikarya</taxon>
        <taxon>Ascomycota</taxon>
        <taxon>Pezizomycotina</taxon>
        <taxon>Eurotiomycetes</taxon>
        <taxon>Eurotiomycetidae</taxon>
        <taxon>Eurotiales</taxon>
        <taxon>Aspergillaceae</taxon>
        <taxon>Aspergillus</taxon>
        <taxon>Aspergillus subgen. Circumdati</taxon>
    </lineage>
</organism>
<dbReference type="EMBL" id="KZ821629">
    <property type="protein sequence ID" value="PYH67564.1"/>
    <property type="molecule type" value="Genomic_DNA"/>
</dbReference>
<sequence>MFSSEFYHSPGDSFVRHRQLGDSIPRSWRVPSPASAPFVVDLTHSDGGSVPLKSETTPSDTVPASTLPGWLPGLPSPASVYSSPRSEISSNSAGEGRSHLSPLPPNQYLGRTPFPSEFISRDLEPADSPSRLAQRSPSQAFSQISQYCYLLKTFPSRASDSSLLSQSMHPGSVAFLTTNMAHNSQNYGWQNRPPQPLHPTSMPMDQQSYPQAHTLPPQSGYPAAYPPQHATSQSYYQPGLPSTHYLTSQPGVPQSRHQPRSSSIPYPYPSASVSGSPPTMPDPSFTSTPPSYLVNQPDYYLTPNSSLSQTPNSIPQPHNLMPSGTVYSSPESAPSSSDPDQVRVLSFRPKPQCWDHGCNGREFSTFSNLLRHQREKSGVVAKAECPICGAVFTRTTARNIHVAQGKCKGVAREPSAE</sequence>
<dbReference type="RefSeq" id="XP_025561358.1">
    <property type="nucleotide sequence ID" value="XM_025703201.1"/>
</dbReference>
<keyword evidence="3" id="KW-1185">Reference proteome</keyword>